<keyword evidence="1" id="KW-1133">Transmembrane helix</keyword>
<organism evidence="2 3">
    <name type="scientific">Marinilactibacillus psychrotolerans</name>
    <dbReference type="NCBI Taxonomy" id="191770"/>
    <lineage>
        <taxon>Bacteria</taxon>
        <taxon>Bacillati</taxon>
        <taxon>Bacillota</taxon>
        <taxon>Bacilli</taxon>
        <taxon>Lactobacillales</taxon>
        <taxon>Carnobacteriaceae</taxon>
        <taxon>Marinilactibacillus</taxon>
    </lineage>
</organism>
<comment type="caution">
    <text evidence="2">The sequence shown here is derived from an EMBL/GenBank/DDBJ whole genome shotgun (WGS) entry which is preliminary data.</text>
</comment>
<accession>A0A5R9C877</accession>
<dbReference type="AlphaFoldDB" id="A0A5R9C877"/>
<feature type="transmembrane region" description="Helical" evidence="1">
    <location>
        <begin position="46"/>
        <end position="64"/>
    </location>
</feature>
<proteinExistence type="predicted"/>
<sequence length="120" mass="13901">MYDDYPSRRKIILDGMIKKRTKNQMTVEDRVFLISEDLTKRLRARTILIVGITLLLSLTYNFFMERYDILISELEPSSGIFSEALSYTIVFIIVLGIGFATISLLAIPKNVHDHIIKELY</sequence>
<feature type="transmembrane region" description="Helical" evidence="1">
    <location>
        <begin position="84"/>
        <end position="107"/>
    </location>
</feature>
<name>A0A5R9C877_9LACT</name>
<protein>
    <submittedName>
        <fullName evidence="2">Uncharacterized protein</fullName>
    </submittedName>
</protein>
<reference evidence="2 3" key="1">
    <citation type="submission" date="2019-05" db="EMBL/GenBank/DDBJ databases">
        <title>The metagenome of a microbial culture collection derived from dairy environment covers the genomic content of the human microbiome.</title>
        <authorList>
            <person name="Roder T."/>
            <person name="Wuthrich D."/>
            <person name="Sattari Z."/>
            <person name="Von Ah U."/>
            <person name="Bar C."/>
            <person name="Ronchi F."/>
            <person name="Macpherson A.J."/>
            <person name="Ganal-Vonarburg S.C."/>
            <person name="Bruggmann R."/>
            <person name="Vergeres G."/>
        </authorList>
    </citation>
    <scope>NUCLEOTIDE SEQUENCE [LARGE SCALE GENOMIC DNA]</scope>
    <source>
        <strain evidence="2 3">FAM 24235</strain>
    </source>
</reference>
<evidence type="ECO:0000313" key="2">
    <source>
        <dbReference type="EMBL" id="TLQ09603.1"/>
    </source>
</evidence>
<gene>
    <name evidence="2" type="ORF">FEZ48_00190</name>
</gene>
<evidence type="ECO:0000256" key="1">
    <source>
        <dbReference type="SAM" id="Phobius"/>
    </source>
</evidence>
<evidence type="ECO:0000313" key="3">
    <source>
        <dbReference type="Proteomes" id="UP000307201"/>
    </source>
</evidence>
<dbReference type="RefSeq" id="WP_138470334.1">
    <property type="nucleotide sequence ID" value="NZ_JBGQQG010000016.1"/>
</dbReference>
<dbReference type="Proteomes" id="UP000307201">
    <property type="component" value="Unassembled WGS sequence"/>
</dbReference>
<keyword evidence="1" id="KW-0472">Membrane</keyword>
<dbReference type="EMBL" id="VBTE01000001">
    <property type="protein sequence ID" value="TLQ09603.1"/>
    <property type="molecule type" value="Genomic_DNA"/>
</dbReference>
<keyword evidence="1" id="KW-0812">Transmembrane</keyword>